<dbReference type="HOGENOM" id="CLU_333004_0_0_1"/>
<dbReference type="Gramene" id="Bo6g112680.1">
    <property type="protein sequence ID" value="Bo6g112680.1"/>
    <property type="gene ID" value="Bo6g112680"/>
</dbReference>
<dbReference type="OMA" id="ELIIGMY"/>
<evidence type="ECO:0000256" key="6">
    <source>
        <dbReference type="ARBA" id="ARBA00022737"/>
    </source>
</evidence>
<keyword evidence="7" id="KW-0256">Endoplasmic reticulum</keyword>
<evidence type="ECO:0000256" key="13">
    <source>
        <dbReference type="PROSITE-ProRule" id="PRU00708"/>
    </source>
</evidence>
<organism evidence="18 19">
    <name type="scientific">Brassica oleracea var. oleracea</name>
    <dbReference type="NCBI Taxonomy" id="109376"/>
    <lineage>
        <taxon>Eukaryota</taxon>
        <taxon>Viridiplantae</taxon>
        <taxon>Streptophyta</taxon>
        <taxon>Embryophyta</taxon>
        <taxon>Tracheophyta</taxon>
        <taxon>Spermatophyta</taxon>
        <taxon>Magnoliopsida</taxon>
        <taxon>eudicotyledons</taxon>
        <taxon>Gunneridae</taxon>
        <taxon>Pentapetalae</taxon>
        <taxon>rosids</taxon>
        <taxon>malvids</taxon>
        <taxon>Brassicales</taxon>
        <taxon>Brassicaceae</taxon>
        <taxon>Brassiceae</taxon>
        <taxon>Brassica</taxon>
    </lineage>
</organism>
<dbReference type="PANTHER" id="PTHR48461">
    <property type="entry name" value="MULTICOPPER OXIDASE LPR1-LIKE"/>
    <property type="match status" value="1"/>
</dbReference>
<dbReference type="InterPro" id="IPR002885">
    <property type="entry name" value="PPR_rpt"/>
</dbReference>
<dbReference type="Gene3D" id="1.25.40.10">
    <property type="entry name" value="Tetratricopeptide repeat domain"/>
    <property type="match status" value="2"/>
</dbReference>
<dbReference type="PANTHER" id="PTHR48461:SF1">
    <property type="entry name" value="MULTICOPPER OXIDASE LPR1-LIKE"/>
    <property type="match status" value="1"/>
</dbReference>
<keyword evidence="9" id="KW-0186">Copper</keyword>
<evidence type="ECO:0008006" key="20">
    <source>
        <dbReference type="Google" id="ProtNLM"/>
    </source>
</evidence>
<dbReference type="InterPro" id="IPR011707">
    <property type="entry name" value="Cu-oxidase-like_N"/>
</dbReference>
<reference evidence="18 19" key="1">
    <citation type="journal article" date="2014" name="Genome Biol.">
        <title>Transcriptome and methylome profiling reveals relics of genome dominance in the mesopolyploid Brassica oleracea.</title>
        <authorList>
            <person name="Parkin I.A."/>
            <person name="Koh C."/>
            <person name="Tang H."/>
            <person name="Robinson S.J."/>
            <person name="Kagale S."/>
            <person name="Clarke W.E."/>
            <person name="Town C.D."/>
            <person name="Nixon J."/>
            <person name="Krishnakumar V."/>
            <person name="Bidwell S.L."/>
            <person name="Denoeud F."/>
            <person name="Belcram H."/>
            <person name="Links M.G."/>
            <person name="Just J."/>
            <person name="Clarke C."/>
            <person name="Bender T."/>
            <person name="Huebert T."/>
            <person name="Mason A.S."/>
            <person name="Pires J.C."/>
            <person name="Barker G."/>
            <person name="Moore J."/>
            <person name="Walley P.G."/>
            <person name="Manoli S."/>
            <person name="Batley J."/>
            <person name="Edwards D."/>
            <person name="Nelson M.N."/>
            <person name="Wang X."/>
            <person name="Paterson A.H."/>
            <person name="King G."/>
            <person name="Bancroft I."/>
            <person name="Chalhoub B."/>
            <person name="Sharpe A.G."/>
        </authorList>
    </citation>
    <scope>NUCLEOTIDE SEQUENCE</scope>
    <source>
        <strain evidence="18 19">cv. TO1000</strain>
    </source>
</reference>
<evidence type="ECO:0000256" key="7">
    <source>
        <dbReference type="ARBA" id="ARBA00022824"/>
    </source>
</evidence>
<dbReference type="SUPFAM" id="SSF89562">
    <property type="entry name" value="RraA-like"/>
    <property type="match status" value="1"/>
</dbReference>
<dbReference type="Pfam" id="PF12854">
    <property type="entry name" value="PPR_1"/>
    <property type="match status" value="1"/>
</dbReference>
<dbReference type="SUPFAM" id="SSF49503">
    <property type="entry name" value="Cupredoxins"/>
    <property type="match status" value="3"/>
</dbReference>
<dbReference type="Pfam" id="PF07731">
    <property type="entry name" value="Cu-oxidase_2"/>
    <property type="match status" value="1"/>
</dbReference>
<keyword evidence="10" id="KW-0472">Membrane</keyword>
<dbReference type="GO" id="GO:0005507">
    <property type="term" value="F:copper ion binding"/>
    <property type="evidence" value="ECO:0007669"/>
    <property type="project" value="InterPro"/>
</dbReference>
<feature type="chain" id="PRO_5002259135" description="Plastocyanin-like domain-containing protein" evidence="14">
    <location>
        <begin position="30"/>
        <end position="859"/>
    </location>
</feature>
<comment type="similarity">
    <text evidence="3">Belongs to the multicopper oxidase family.</text>
</comment>
<keyword evidence="12" id="KW-0460">Magnesium</keyword>
<keyword evidence="4 12" id="KW-0479">Metal-binding</keyword>
<evidence type="ECO:0000256" key="3">
    <source>
        <dbReference type="ARBA" id="ARBA00010609"/>
    </source>
</evidence>
<name>A0A0D3CZS0_BRAOL</name>
<keyword evidence="19" id="KW-1185">Reference proteome</keyword>
<keyword evidence="11" id="KW-0325">Glycoprotein</keyword>
<dbReference type="GO" id="GO:0010073">
    <property type="term" value="P:meristem maintenance"/>
    <property type="evidence" value="ECO:0007669"/>
    <property type="project" value="EnsemblPlants"/>
</dbReference>
<proteinExistence type="inferred from homology"/>
<dbReference type="Pfam" id="PF07732">
    <property type="entry name" value="Cu-oxidase_3"/>
    <property type="match status" value="1"/>
</dbReference>
<evidence type="ECO:0000256" key="14">
    <source>
        <dbReference type="SAM" id="SignalP"/>
    </source>
</evidence>
<evidence type="ECO:0000256" key="9">
    <source>
        <dbReference type="ARBA" id="ARBA00023008"/>
    </source>
</evidence>
<evidence type="ECO:0000313" key="18">
    <source>
        <dbReference type="EnsemblPlants" id="Bo6g112680.1"/>
    </source>
</evidence>
<dbReference type="InterPro" id="IPR052152">
    <property type="entry name" value="LPR1/LPR2"/>
</dbReference>
<dbReference type="Gene3D" id="2.60.40.420">
    <property type="entry name" value="Cupredoxins - blue copper proteins"/>
    <property type="match status" value="3"/>
</dbReference>
<evidence type="ECO:0000313" key="19">
    <source>
        <dbReference type="Proteomes" id="UP000032141"/>
    </source>
</evidence>
<evidence type="ECO:0000256" key="12">
    <source>
        <dbReference type="PIRSR" id="PIRSR605493-1"/>
    </source>
</evidence>
<comment type="subcellular location">
    <subcellularLocation>
        <location evidence="2">Endoplasmic reticulum membrane</location>
        <topology evidence="2">Peripheral membrane protein</topology>
    </subcellularLocation>
</comment>
<dbReference type="GO" id="GO:0016036">
    <property type="term" value="P:cellular response to phosphate starvation"/>
    <property type="evidence" value="ECO:0007669"/>
    <property type="project" value="EnsemblPlants"/>
</dbReference>
<evidence type="ECO:0000256" key="11">
    <source>
        <dbReference type="ARBA" id="ARBA00023180"/>
    </source>
</evidence>
<feature type="binding site" evidence="12">
    <location>
        <position position="829"/>
    </location>
    <ligand>
        <name>substrate</name>
    </ligand>
</feature>
<dbReference type="InterPro" id="IPR008972">
    <property type="entry name" value="Cupredoxin"/>
</dbReference>
<evidence type="ECO:0000256" key="2">
    <source>
        <dbReference type="ARBA" id="ARBA00004406"/>
    </source>
</evidence>
<comment type="cofactor">
    <cofactor evidence="1">
        <name>Cu cation</name>
        <dbReference type="ChEBI" id="CHEBI:23378"/>
    </cofactor>
</comment>
<dbReference type="FunFam" id="2.60.40.420:FF:000081">
    <property type="entry name" value="Spore coat protein A"/>
    <property type="match status" value="1"/>
</dbReference>
<evidence type="ECO:0000256" key="8">
    <source>
        <dbReference type="ARBA" id="ARBA00023002"/>
    </source>
</evidence>
<dbReference type="Pfam" id="PF00394">
    <property type="entry name" value="Cu-oxidase"/>
    <property type="match status" value="1"/>
</dbReference>
<accession>A0A0D3CZS0</accession>
<evidence type="ECO:0000259" key="16">
    <source>
        <dbReference type="Pfam" id="PF07731"/>
    </source>
</evidence>
<feature type="domain" description="Plastocyanin-like" evidence="17">
    <location>
        <begin position="148"/>
        <end position="223"/>
    </location>
</feature>
<dbReference type="InterPro" id="IPR011990">
    <property type="entry name" value="TPR-like_helical_dom_sf"/>
</dbReference>
<protein>
    <recommendedName>
        <fullName evidence="20">Plastocyanin-like domain-containing protein</fullName>
    </recommendedName>
</protein>
<dbReference type="AlphaFoldDB" id="A0A0D3CZS0"/>
<evidence type="ECO:0000256" key="1">
    <source>
        <dbReference type="ARBA" id="ARBA00001935"/>
    </source>
</evidence>
<feature type="binding site" evidence="12">
    <location>
        <position position="830"/>
    </location>
    <ligand>
        <name>Mg(2+)</name>
        <dbReference type="ChEBI" id="CHEBI:18420"/>
    </ligand>
</feature>
<dbReference type="InterPro" id="IPR036704">
    <property type="entry name" value="RraA/RraA-like_sf"/>
</dbReference>
<dbReference type="GO" id="GO:0016491">
    <property type="term" value="F:oxidoreductase activity"/>
    <property type="evidence" value="ECO:0007669"/>
    <property type="project" value="UniProtKB-KW"/>
</dbReference>
<keyword evidence="6" id="KW-0677">Repeat</keyword>
<dbReference type="NCBIfam" id="TIGR00756">
    <property type="entry name" value="PPR"/>
    <property type="match status" value="4"/>
</dbReference>
<dbReference type="PROSITE" id="PS51375">
    <property type="entry name" value="PPR"/>
    <property type="match status" value="1"/>
</dbReference>
<evidence type="ECO:0000259" key="17">
    <source>
        <dbReference type="Pfam" id="PF07732"/>
    </source>
</evidence>
<dbReference type="GO" id="GO:0005789">
    <property type="term" value="C:endoplasmic reticulum membrane"/>
    <property type="evidence" value="ECO:0007669"/>
    <property type="project" value="UniProtKB-SubCell"/>
</dbReference>
<keyword evidence="5 14" id="KW-0732">Signal</keyword>
<dbReference type="InterPro" id="IPR005493">
    <property type="entry name" value="RraA/RraA-like"/>
</dbReference>
<keyword evidence="8" id="KW-0560">Oxidoreductase</keyword>
<feature type="domain" description="Plastocyanin-like" evidence="15">
    <location>
        <begin position="276"/>
        <end position="364"/>
    </location>
</feature>
<dbReference type="Pfam" id="PF01535">
    <property type="entry name" value="PPR"/>
    <property type="match status" value="1"/>
</dbReference>
<dbReference type="FunFam" id="2.60.40.420:FF:000087">
    <property type="entry name" value="Spore coat protein A"/>
    <property type="match status" value="1"/>
</dbReference>
<feature type="domain" description="Plastocyanin-like" evidence="16">
    <location>
        <begin position="426"/>
        <end position="568"/>
    </location>
</feature>
<dbReference type="eggNOG" id="KOG4197">
    <property type="taxonomic scope" value="Eukaryota"/>
</dbReference>
<reference evidence="18" key="2">
    <citation type="submission" date="2015-03" db="UniProtKB">
        <authorList>
            <consortium name="EnsemblPlants"/>
        </authorList>
    </citation>
    <scope>IDENTIFICATION</scope>
</reference>
<dbReference type="Pfam" id="PF03737">
    <property type="entry name" value="RraA-like"/>
    <property type="match status" value="1"/>
</dbReference>
<dbReference type="Gene3D" id="3.50.30.40">
    <property type="entry name" value="Ribonuclease E inhibitor RraA/RraA-like"/>
    <property type="match status" value="1"/>
</dbReference>
<dbReference type="FunFam" id="2.60.40.420:FF:000102">
    <property type="entry name" value="Multi-copper oxidase type I family protein"/>
    <property type="match status" value="1"/>
</dbReference>
<evidence type="ECO:0000256" key="10">
    <source>
        <dbReference type="ARBA" id="ARBA00023136"/>
    </source>
</evidence>
<dbReference type="CDD" id="cd13868">
    <property type="entry name" value="CuRO_2_CotA_like"/>
    <property type="match status" value="1"/>
</dbReference>
<dbReference type="EnsemblPlants" id="Bo6g112680.1">
    <property type="protein sequence ID" value="Bo6g112680.1"/>
    <property type="gene ID" value="Bo6g112680"/>
</dbReference>
<dbReference type="Pfam" id="PF13041">
    <property type="entry name" value="PPR_2"/>
    <property type="match status" value="1"/>
</dbReference>
<evidence type="ECO:0000256" key="5">
    <source>
        <dbReference type="ARBA" id="ARBA00022729"/>
    </source>
</evidence>
<feature type="repeat" description="PPR" evidence="13">
    <location>
        <begin position="661"/>
        <end position="695"/>
    </location>
</feature>
<dbReference type="InterPro" id="IPR011706">
    <property type="entry name" value="Cu-oxidase_C"/>
</dbReference>
<dbReference type="CDD" id="cd13844">
    <property type="entry name" value="CuRO_1_BOD_CotA_like"/>
    <property type="match status" value="1"/>
</dbReference>
<sequence length="859" mass="96962">MGFVLSRKTMTRVMLLLIVTMTWFVAGDAGGTKPEERLFNIEKLEMFVDKLPHIPTLHGFHIVNGVLKPKSLQIGMFFKKWKFHRDLPATPVFAYGVSKHKATVPGPTIEAVYGVSTYVTWRNHLPSSHILPWDPTISPAIAKRGGIPTVVHLHGGIHEPSSDGNADSWFTAGFKETGTKWTKPTYHYVNKQQPGNMWYHDHAAGLTRVNLLAGLLGAYILRHSSVETPLKLPTGREFDRPLIVFDRSFRKDGSIYMNATGNNPTIHPQWQPEYFGDAIVVNGKAWPRLTVRRRKYRFRIINASNARFFRFFFSNGLHFIVIGSDSAYLAKPVSTKSVLLAPSEIVDVVVDFSKSTSKTAILANNAPYPYPSGDPVTDENSKVLKFIIKHKSETDTSSIPTKLVQYPHADVSKSVRTRYIAMFEYVSSADEPTHLYINGLPYNAPVTETPKMGTSEVWEVINLTEDNHPLHIHLGLFRVLEQTALVETEKFTDCMTEKNDAVKCQISKYARGNKTAVTAHERGWKNVFKMMPGHVTKILVRFSYVHSNESYSFDATQEPGYVYHCHVNIGSRRQYDDETFCDGQVIRFFRKMDGDTYVIDALCEDRKVDEACSLWRKMLKNNNCIPDNALLSTLIHWLCKDGRVTEARKLLDEFEKGSVPSLLTYNTLISGMCEKGELMEAGRLWDDMVERKCKPNAFTYNVLIEGLCKMGNVKEGKEEDGVKIVSMAVKSGKVDRECWELFLRKFAGELDKGEGNDLDSRDLVAHSFIKGWLGFDLLQGPVVTVKVFEDNGLIRQFLEEKRVLVEGANDVQYSEATPWFKLIVNGCIRDVDEINGCDIGVRALASHPIKASKKGLGEQ</sequence>
<evidence type="ECO:0000256" key="4">
    <source>
        <dbReference type="ARBA" id="ARBA00022723"/>
    </source>
</evidence>
<dbReference type="Proteomes" id="UP000032141">
    <property type="component" value="Chromosome C6"/>
</dbReference>
<dbReference type="InterPro" id="IPR001117">
    <property type="entry name" value="Cu-oxidase_2nd"/>
</dbReference>
<dbReference type="STRING" id="109376.A0A0D3CZS0"/>
<comment type="cofactor">
    <cofactor evidence="12">
        <name>Mg(2+)</name>
        <dbReference type="ChEBI" id="CHEBI:18420"/>
    </cofactor>
</comment>
<evidence type="ECO:0000259" key="15">
    <source>
        <dbReference type="Pfam" id="PF00394"/>
    </source>
</evidence>
<feature type="signal peptide" evidence="14">
    <location>
        <begin position="1"/>
        <end position="29"/>
    </location>
</feature>